<evidence type="ECO:0000256" key="6">
    <source>
        <dbReference type="ARBA" id="ARBA00022842"/>
    </source>
</evidence>
<comment type="function">
    <text evidence="11">Mediates influx of magnesium ions. Alternates between open and closed states. Activated by low cytoplasmic Mg(2+) levels. Inactive when cytoplasmic Mg(2+) levels are high.</text>
</comment>
<dbReference type="Gene3D" id="1.20.58.340">
    <property type="entry name" value="Magnesium transport protein CorA, transmembrane region"/>
    <property type="match status" value="2"/>
</dbReference>
<dbReference type="CDD" id="cd12832">
    <property type="entry name" value="TmCorA-like_u3"/>
    <property type="match status" value="1"/>
</dbReference>
<dbReference type="InterPro" id="IPR045863">
    <property type="entry name" value="CorA_TM1_TM2"/>
</dbReference>
<keyword evidence="4" id="KW-1003">Cell membrane</keyword>
<dbReference type="GO" id="GO:0050897">
    <property type="term" value="F:cobalt ion binding"/>
    <property type="evidence" value="ECO:0007669"/>
    <property type="project" value="TreeGrafter"/>
</dbReference>
<accession>D5XER5</accession>
<dbReference type="InterPro" id="IPR002523">
    <property type="entry name" value="MgTranspt_CorA/ZnTranspt_ZntB"/>
</dbReference>
<keyword evidence="5 12" id="KW-0812">Transmembrane</keyword>
<evidence type="ECO:0000256" key="5">
    <source>
        <dbReference type="ARBA" id="ARBA00022692"/>
    </source>
</evidence>
<evidence type="ECO:0000256" key="3">
    <source>
        <dbReference type="ARBA" id="ARBA00022448"/>
    </source>
</evidence>
<dbReference type="PANTHER" id="PTHR46494:SF1">
    <property type="entry name" value="CORA FAMILY METAL ION TRANSPORTER (EUROFUNG)"/>
    <property type="match status" value="1"/>
</dbReference>
<evidence type="ECO:0000256" key="2">
    <source>
        <dbReference type="ARBA" id="ARBA00009765"/>
    </source>
</evidence>
<feature type="transmembrane region" description="Helical" evidence="12">
    <location>
        <begin position="279"/>
        <end position="299"/>
    </location>
</feature>
<dbReference type="InterPro" id="IPR045861">
    <property type="entry name" value="CorA_cytoplasmic_dom"/>
</dbReference>
<evidence type="ECO:0000313" key="14">
    <source>
        <dbReference type="Proteomes" id="UP000002377"/>
    </source>
</evidence>
<evidence type="ECO:0000256" key="11">
    <source>
        <dbReference type="ARBA" id="ARBA00045497"/>
    </source>
</evidence>
<dbReference type="STRING" id="635013.TherJR_1274"/>
<dbReference type="GO" id="GO:0015087">
    <property type="term" value="F:cobalt ion transmembrane transporter activity"/>
    <property type="evidence" value="ECO:0007669"/>
    <property type="project" value="TreeGrafter"/>
</dbReference>
<dbReference type="Gene3D" id="3.30.460.20">
    <property type="entry name" value="CorA soluble domain-like"/>
    <property type="match status" value="1"/>
</dbReference>
<dbReference type="HOGENOM" id="CLU_007127_0_0_9"/>
<protein>
    <submittedName>
        <fullName evidence="13">Mg2 transporter protein CorA family protein</fullName>
    </submittedName>
</protein>
<comment type="similarity">
    <text evidence="2">Belongs to the CorA metal ion transporter (MIT) (TC 1.A.35) family.</text>
</comment>
<sequence length="306" mass="35776">MVETVLESKKNNFLWLDLVEPTEEELQDVAGRFGLHTTSLEDCLDPIHQPKFEKVQNTVFIILRAYDTRSRLQTDSIHKITRKLAIFLGNNFIITIHRSELDFVNELKDEWKNRCAGDEKSESNLIILLGLVKGAVYSYSLAFEKLEEAIEGYEGKIFTNDDTPVNIKEIHEFRSKVSAIRRVLRQLYDVILKIDDYTDEFAPVYQDIRERLERYLMLTDALREASNDILNTHISLASHRTNEVIRVLTIFSVFFLPLTFIVGIYGMNFKYMPELKTTYGYPVTWLVMVLITAGIYTWFKRRGWLK</sequence>
<dbReference type="SUPFAM" id="SSF143865">
    <property type="entry name" value="CorA soluble domain-like"/>
    <property type="match status" value="1"/>
</dbReference>
<keyword evidence="8" id="KW-0406">Ion transport</keyword>
<dbReference type="PANTHER" id="PTHR46494">
    <property type="entry name" value="CORA FAMILY METAL ION TRANSPORTER (EUROFUNG)"/>
    <property type="match status" value="1"/>
</dbReference>
<dbReference type="GO" id="GO:0005886">
    <property type="term" value="C:plasma membrane"/>
    <property type="evidence" value="ECO:0007669"/>
    <property type="project" value="UniProtKB-SubCell"/>
</dbReference>
<evidence type="ECO:0000256" key="7">
    <source>
        <dbReference type="ARBA" id="ARBA00022989"/>
    </source>
</evidence>
<evidence type="ECO:0000313" key="13">
    <source>
        <dbReference type="EMBL" id="ADG82136.1"/>
    </source>
</evidence>
<comment type="subcellular location">
    <subcellularLocation>
        <location evidence="1">Cell membrane</location>
        <topology evidence="1">Multi-pass membrane protein</topology>
    </subcellularLocation>
</comment>
<organism evidence="13 14">
    <name type="scientific">Thermincola potens (strain JR)</name>
    <dbReference type="NCBI Taxonomy" id="635013"/>
    <lineage>
        <taxon>Bacteria</taxon>
        <taxon>Bacillati</taxon>
        <taxon>Bacillota</taxon>
        <taxon>Clostridia</taxon>
        <taxon>Eubacteriales</taxon>
        <taxon>Thermincolaceae</taxon>
        <taxon>Thermincola</taxon>
    </lineage>
</organism>
<comment type="catalytic activity">
    <reaction evidence="10">
        <text>Mg(2+)(in) = Mg(2+)(out)</text>
        <dbReference type="Rhea" id="RHEA:29827"/>
        <dbReference type="ChEBI" id="CHEBI:18420"/>
    </reaction>
</comment>
<evidence type="ECO:0000256" key="9">
    <source>
        <dbReference type="ARBA" id="ARBA00023136"/>
    </source>
</evidence>
<evidence type="ECO:0000256" key="10">
    <source>
        <dbReference type="ARBA" id="ARBA00034269"/>
    </source>
</evidence>
<keyword evidence="7 12" id="KW-1133">Transmembrane helix</keyword>
<keyword evidence="14" id="KW-1185">Reference proteome</keyword>
<gene>
    <name evidence="13" type="ordered locus">TherJR_1274</name>
</gene>
<proteinExistence type="inferred from homology"/>
<dbReference type="GO" id="GO:0000287">
    <property type="term" value="F:magnesium ion binding"/>
    <property type="evidence" value="ECO:0007669"/>
    <property type="project" value="TreeGrafter"/>
</dbReference>
<dbReference type="Proteomes" id="UP000002377">
    <property type="component" value="Chromosome"/>
</dbReference>
<keyword evidence="9 12" id="KW-0472">Membrane</keyword>
<keyword evidence="6" id="KW-0460">Magnesium</keyword>
<evidence type="ECO:0000256" key="1">
    <source>
        <dbReference type="ARBA" id="ARBA00004651"/>
    </source>
</evidence>
<dbReference type="SUPFAM" id="SSF144083">
    <property type="entry name" value="Magnesium transport protein CorA, transmembrane region"/>
    <property type="match status" value="1"/>
</dbReference>
<evidence type="ECO:0000256" key="8">
    <source>
        <dbReference type="ARBA" id="ARBA00023065"/>
    </source>
</evidence>
<dbReference type="GO" id="GO:0015095">
    <property type="term" value="F:magnesium ion transmembrane transporter activity"/>
    <property type="evidence" value="ECO:0007669"/>
    <property type="project" value="TreeGrafter"/>
</dbReference>
<keyword evidence="3" id="KW-0813">Transport</keyword>
<reference evidence="13 14" key="1">
    <citation type="submission" date="2010-05" db="EMBL/GenBank/DDBJ databases">
        <title>Complete sequence of Thermincola sp. JR.</title>
        <authorList>
            <consortium name="US DOE Joint Genome Institute"/>
            <person name="Lucas S."/>
            <person name="Copeland A."/>
            <person name="Lapidus A."/>
            <person name="Cheng J.-F."/>
            <person name="Bruce D."/>
            <person name="Goodwin L."/>
            <person name="Pitluck S."/>
            <person name="Chertkov O."/>
            <person name="Detter J.C."/>
            <person name="Han C."/>
            <person name="Tapia R."/>
            <person name="Land M."/>
            <person name="Hauser L."/>
            <person name="Kyrpides N."/>
            <person name="Mikhailova N."/>
            <person name="Hazen T.C."/>
            <person name="Woyke T."/>
        </authorList>
    </citation>
    <scope>NUCLEOTIDE SEQUENCE [LARGE SCALE GENOMIC DNA]</scope>
    <source>
        <strain evidence="13 14">JR</strain>
    </source>
</reference>
<dbReference type="EMBL" id="CP002028">
    <property type="protein sequence ID" value="ADG82136.1"/>
    <property type="molecule type" value="Genomic_DNA"/>
</dbReference>
<feature type="transmembrane region" description="Helical" evidence="12">
    <location>
        <begin position="244"/>
        <end position="267"/>
    </location>
</feature>
<dbReference type="FunFam" id="1.20.58.340:FF:000004">
    <property type="entry name" value="Magnesium transport protein CorA"/>
    <property type="match status" value="1"/>
</dbReference>
<evidence type="ECO:0000256" key="4">
    <source>
        <dbReference type="ARBA" id="ARBA00022475"/>
    </source>
</evidence>
<evidence type="ECO:0000256" key="12">
    <source>
        <dbReference type="SAM" id="Phobius"/>
    </source>
</evidence>
<dbReference type="Pfam" id="PF01544">
    <property type="entry name" value="CorA"/>
    <property type="match status" value="1"/>
</dbReference>
<dbReference type="eggNOG" id="COG0598">
    <property type="taxonomic scope" value="Bacteria"/>
</dbReference>
<dbReference type="KEGG" id="tjr:TherJR_1274"/>
<name>D5XER5_THEPJ</name>
<dbReference type="AlphaFoldDB" id="D5XER5"/>